<name>A0ABY8H4I1_9MICC</name>
<protein>
    <submittedName>
        <fullName evidence="1">Uncharacterized protein</fullName>
    </submittedName>
</protein>
<dbReference type="Proteomes" id="UP001219037">
    <property type="component" value="Chromosome"/>
</dbReference>
<sequence>MRTTAWASAGPLLGAAVLILTACGDDSFGEVPLSARYKAHGIEPPEDRVFRPSQLIVDDPDGAVEFRHIPGENGAGVEIHHLRCDDDEALAAKTEQNGIYQPSGWPRDWDGTGEMPDPYCHPDYLEVGEWIHLEAFSAAWEGRETSTLADIGQSQESINQGLWDQSRARALWTP</sequence>
<accession>A0ABY8H4I1</accession>
<evidence type="ECO:0000313" key="1">
    <source>
        <dbReference type="EMBL" id="WFP16042.1"/>
    </source>
</evidence>
<dbReference type="EMBL" id="CP121252">
    <property type="protein sequence ID" value="WFP16042.1"/>
    <property type="molecule type" value="Genomic_DNA"/>
</dbReference>
<proteinExistence type="predicted"/>
<gene>
    <name evidence="1" type="ORF">P8192_11675</name>
</gene>
<organism evidence="1 2">
    <name type="scientific">Citricoccus muralis</name>
    <dbReference type="NCBI Taxonomy" id="169134"/>
    <lineage>
        <taxon>Bacteria</taxon>
        <taxon>Bacillati</taxon>
        <taxon>Actinomycetota</taxon>
        <taxon>Actinomycetes</taxon>
        <taxon>Micrococcales</taxon>
        <taxon>Micrococcaceae</taxon>
        <taxon>Citricoccus</taxon>
    </lineage>
</organism>
<keyword evidence="2" id="KW-1185">Reference proteome</keyword>
<dbReference type="PROSITE" id="PS51257">
    <property type="entry name" value="PROKAR_LIPOPROTEIN"/>
    <property type="match status" value="1"/>
</dbReference>
<dbReference type="RefSeq" id="WP_278157209.1">
    <property type="nucleotide sequence ID" value="NZ_CP121252.1"/>
</dbReference>
<reference evidence="1 2" key="1">
    <citation type="submission" date="2023-04" db="EMBL/GenBank/DDBJ databases">
        <title>Funneling lignin-derived compounds into biodiesel using alkali-halophilic Citricoccus sp. P2.</title>
        <authorList>
            <person name="Luo C.-B."/>
        </authorList>
    </citation>
    <scope>NUCLEOTIDE SEQUENCE [LARGE SCALE GENOMIC DNA]</scope>
    <source>
        <strain evidence="1 2">P2</strain>
    </source>
</reference>
<evidence type="ECO:0000313" key="2">
    <source>
        <dbReference type="Proteomes" id="UP001219037"/>
    </source>
</evidence>